<dbReference type="Proteomes" id="UP000231292">
    <property type="component" value="Unassembled WGS sequence"/>
</dbReference>
<dbReference type="GO" id="GO:0016887">
    <property type="term" value="F:ATP hydrolysis activity"/>
    <property type="evidence" value="ECO:0007669"/>
    <property type="project" value="TreeGrafter"/>
</dbReference>
<evidence type="ECO:0000313" key="3">
    <source>
        <dbReference type="Proteomes" id="UP000231292"/>
    </source>
</evidence>
<dbReference type="PANTHER" id="PTHR30258">
    <property type="entry name" value="TYPE II SECRETION SYSTEM PROTEIN GSPE-RELATED"/>
    <property type="match status" value="1"/>
</dbReference>
<proteinExistence type="predicted"/>
<evidence type="ECO:0000313" key="2">
    <source>
        <dbReference type="EMBL" id="PIP19573.1"/>
    </source>
</evidence>
<sequence>MPLRKIINKQLGELLIERGIINEHQLEQALTLQKEKGGLIGEFLVELGFVKEEDIAQALTAQYGFPYLPLSNYDINPEIINIVPGRVAQQYLLVPIDKIGNNLTLAMSNPLNIQAIEDVELLSGCSVQTFVSTSSDIKRAIEKYYKDKE</sequence>
<dbReference type="GO" id="GO:0005886">
    <property type="term" value="C:plasma membrane"/>
    <property type="evidence" value="ECO:0007669"/>
    <property type="project" value="TreeGrafter"/>
</dbReference>
<reference evidence="2 3" key="1">
    <citation type="submission" date="2017-09" db="EMBL/GenBank/DDBJ databases">
        <title>Depth-based differentiation of microbial function through sediment-hosted aquifers and enrichment of novel symbionts in the deep terrestrial subsurface.</title>
        <authorList>
            <person name="Probst A.J."/>
            <person name="Ladd B."/>
            <person name="Jarett J.K."/>
            <person name="Geller-Mcgrath D.E."/>
            <person name="Sieber C.M."/>
            <person name="Emerson J.B."/>
            <person name="Anantharaman K."/>
            <person name="Thomas B.C."/>
            <person name="Malmstrom R."/>
            <person name="Stieglmeier M."/>
            <person name="Klingl A."/>
            <person name="Woyke T."/>
            <person name="Ryan C.M."/>
            <person name="Banfield J.F."/>
        </authorList>
    </citation>
    <scope>NUCLEOTIDE SEQUENCE [LARGE SCALE GENOMIC DNA]</scope>
    <source>
        <strain evidence="2">CG23_combo_of_CG06-09_8_20_14_all_41_10</strain>
    </source>
</reference>
<dbReference type="Gene3D" id="1.10.40.70">
    <property type="match status" value="1"/>
</dbReference>
<dbReference type="PANTHER" id="PTHR30258:SF1">
    <property type="entry name" value="PROTEIN TRANSPORT PROTEIN HOFB HOMOLOG"/>
    <property type="match status" value="1"/>
</dbReference>
<dbReference type="FunFam" id="3.30.300.160:FF:000002">
    <property type="entry name" value="Type II secretion system protein E"/>
    <property type="match status" value="1"/>
</dbReference>
<comment type="caution">
    <text evidence="2">The sequence shown here is derived from an EMBL/GenBank/DDBJ whole genome shotgun (WGS) entry which is preliminary data.</text>
</comment>
<dbReference type="InterPro" id="IPR037257">
    <property type="entry name" value="T2SS_E_N_sf"/>
</dbReference>
<protein>
    <recommendedName>
        <fullName evidence="1">Type II secretion system protein GspE N-terminal domain-containing protein</fullName>
    </recommendedName>
</protein>
<name>A0A2G9YLI2_9BACT</name>
<accession>A0A2G9YLI2</accession>
<dbReference type="EMBL" id="PCRK01000045">
    <property type="protein sequence ID" value="PIP19573.1"/>
    <property type="molecule type" value="Genomic_DNA"/>
</dbReference>
<evidence type="ECO:0000259" key="1">
    <source>
        <dbReference type="Pfam" id="PF05157"/>
    </source>
</evidence>
<dbReference type="AlphaFoldDB" id="A0A2G9YLI2"/>
<dbReference type="InterPro" id="IPR007831">
    <property type="entry name" value="T2SS_GspE_N"/>
</dbReference>
<dbReference type="Pfam" id="PF05157">
    <property type="entry name" value="MshEN"/>
    <property type="match status" value="1"/>
</dbReference>
<organism evidence="2 3">
    <name type="scientific">Candidatus Sherwoodlollariibacterium unditelluris</name>
    <dbReference type="NCBI Taxonomy" id="1974757"/>
    <lineage>
        <taxon>Bacteria</taxon>
        <taxon>Pseudomonadati</taxon>
        <taxon>Candidatus Omnitrophota</taxon>
        <taxon>Candidatus Sherwoodlollariibacterium</taxon>
    </lineage>
</organism>
<gene>
    <name evidence="2" type="ORF">COX41_02155</name>
</gene>
<feature type="domain" description="Type II secretion system protein GspE N-terminal" evidence="1">
    <location>
        <begin position="63"/>
        <end position="148"/>
    </location>
</feature>
<dbReference type="SUPFAM" id="SSF160246">
    <property type="entry name" value="EspE N-terminal domain-like"/>
    <property type="match status" value="1"/>
</dbReference>
<dbReference type="Gene3D" id="3.30.300.160">
    <property type="entry name" value="Type II secretion system, protein E, N-terminal domain"/>
    <property type="match status" value="1"/>
</dbReference>